<dbReference type="InterPro" id="IPR004838">
    <property type="entry name" value="NHTrfase_class1_PyrdxlP-BS"/>
</dbReference>
<dbReference type="PANTHER" id="PTHR46383:SF3">
    <property type="entry name" value="ASPARTATE AMINOTRANSFERASE-RELATED"/>
    <property type="match status" value="1"/>
</dbReference>
<feature type="domain" description="Aminotransferase class I/classII large" evidence="7">
    <location>
        <begin position="26"/>
        <end position="357"/>
    </location>
</feature>
<dbReference type="PANTHER" id="PTHR46383">
    <property type="entry name" value="ASPARTATE AMINOTRANSFERASE"/>
    <property type="match status" value="1"/>
</dbReference>
<evidence type="ECO:0000256" key="4">
    <source>
        <dbReference type="ARBA" id="ARBA00022679"/>
    </source>
</evidence>
<accession>A0A419F5L1</accession>
<dbReference type="InterPro" id="IPR015424">
    <property type="entry name" value="PyrdxlP-dep_Trfase"/>
</dbReference>
<proteinExistence type="inferred from homology"/>
<evidence type="ECO:0000313" key="8">
    <source>
        <dbReference type="EMBL" id="RJP73748.1"/>
    </source>
</evidence>
<dbReference type="EC" id="2.6.1.-" evidence="6"/>
<gene>
    <name evidence="8" type="ORF">C4532_04065</name>
</gene>
<dbReference type="InterPro" id="IPR050596">
    <property type="entry name" value="AspAT/PAT-like"/>
</dbReference>
<dbReference type="InterPro" id="IPR004839">
    <property type="entry name" value="Aminotransferase_I/II_large"/>
</dbReference>
<name>A0A419F5L1_9BACT</name>
<dbReference type="Gene3D" id="3.40.640.10">
    <property type="entry name" value="Type I PLP-dependent aspartate aminotransferase-like (Major domain)"/>
    <property type="match status" value="1"/>
</dbReference>
<dbReference type="SUPFAM" id="SSF53383">
    <property type="entry name" value="PLP-dependent transferases"/>
    <property type="match status" value="1"/>
</dbReference>
<reference evidence="8 9" key="1">
    <citation type="journal article" date="2017" name="ISME J.">
        <title>Energy and carbon metabolisms in a deep terrestrial subsurface fluid microbial community.</title>
        <authorList>
            <person name="Momper L."/>
            <person name="Jungbluth S.P."/>
            <person name="Lee M.D."/>
            <person name="Amend J.P."/>
        </authorList>
    </citation>
    <scope>NUCLEOTIDE SEQUENCE [LARGE SCALE GENOMIC DNA]</scope>
    <source>
        <strain evidence="8">SURF_17</strain>
    </source>
</reference>
<evidence type="ECO:0000256" key="5">
    <source>
        <dbReference type="ARBA" id="ARBA00022898"/>
    </source>
</evidence>
<keyword evidence="4 6" id="KW-0808">Transferase</keyword>
<dbReference type="AlphaFoldDB" id="A0A419F5L1"/>
<protein>
    <recommendedName>
        <fullName evidence="6">Aminotransferase</fullName>
        <ecNumber evidence="6">2.6.1.-</ecNumber>
    </recommendedName>
</protein>
<comment type="caution">
    <text evidence="8">The sequence shown here is derived from an EMBL/GenBank/DDBJ whole genome shotgun (WGS) entry which is preliminary data.</text>
</comment>
<dbReference type="FunFam" id="3.40.640.10:FF:000033">
    <property type="entry name" value="Aspartate aminotransferase"/>
    <property type="match status" value="1"/>
</dbReference>
<dbReference type="Pfam" id="PF00155">
    <property type="entry name" value="Aminotran_1_2"/>
    <property type="match status" value="1"/>
</dbReference>
<evidence type="ECO:0000313" key="9">
    <source>
        <dbReference type="Proteomes" id="UP000285961"/>
    </source>
</evidence>
<sequence>MLARRMKLIDSSGIRKVFDLAAKLKDPINLSIGQPDFDIPDEIKEIGIQSIREGFNRYTVTQGIPELREAVREHYRRKYSVEFEDTLITSGVSGGLLLAFMALIEEGDEVLLPDPYFVMYKHLANLLGGKPVFVNTYPDFTLAPEKLEEKVTKRTKMLVINSPANPTGRAYSSEELRSIAEFARKHNLLVVTDEIYDHFIYDQTPDTFAKYYEKTLLLNGFSKSSAMTGWRLGYAAGPREIIESMKMLQQYSFVCAPSFAQKAGLAALDLDITQHIADYRSKRDLIYEGLKGYFDVEKPGGAFYIFPKAPGDDGVKFVEKAIANNLLIIPGNVFSERNTHFRISFAAPDETILRGIEVLQKLAKQF</sequence>
<keyword evidence="3 6" id="KW-0032">Aminotransferase</keyword>
<keyword evidence="5" id="KW-0663">Pyridoxal phosphate</keyword>
<dbReference type="CDD" id="cd00609">
    <property type="entry name" value="AAT_like"/>
    <property type="match status" value="1"/>
</dbReference>
<dbReference type="InterPro" id="IPR015421">
    <property type="entry name" value="PyrdxlP-dep_Trfase_major"/>
</dbReference>
<dbReference type="Proteomes" id="UP000285961">
    <property type="component" value="Unassembled WGS sequence"/>
</dbReference>
<dbReference type="GO" id="GO:0008483">
    <property type="term" value="F:transaminase activity"/>
    <property type="evidence" value="ECO:0007669"/>
    <property type="project" value="UniProtKB-KW"/>
</dbReference>
<dbReference type="PROSITE" id="PS00105">
    <property type="entry name" value="AA_TRANSFER_CLASS_1"/>
    <property type="match status" value="1"/>
</dbReference>
<dbReference type="GO" id="GO:0030170">
    <property type="term" value="F:pyridoxal phosphate binding"/>
    <property type="evidence" value="ECO:0007669"/>
    <property type="project" value="InterPro"/>
</dbReference>
<evidence type="ECO:0000259" key="7">
    <source>
        <dbReference type="Pfam" id="PF00155"/>
    </source>
</evidence>
<dbReference type="GO" id="GO:0006520">
    <property type="term" value="P:amino acid metabolic process"/>
    <property type="evidence" value="ECO:0007669"/>
    <property type="project" value="InterPro"/>
</dbReference>
<comment type="similarity">
    <text evidence="2 6">Belongs to the class-I pyridoxal-phosphate-dependent aminotransferase family.</text>
</comment>
<evidence type="ECO:0000256" key="6">
    <source>
        <dbReference type="RuleBase" id="RU000481"/>
    </source>
</evidence>
<evidence type="ECO:0000256" key="3">
    <source>
        <dbReference type="ARBA" id="ARBA00022576"/>
    </source>
</evidence>
<evidence type="ECO:0000256" key="2">
    <source>
        <dbReference type="ARBA" id="ARBA00007441"/>
    </source>
</evidence>
<organism evidence="8 9">
    <name type="scientific">Candidatus Abyssobacteria bacterium SURF_17</name>
    <dbReference type="NCBI Taxonomy" id="2093361"/>
    <lineage>
        <taxon>Bacteria</taxon>
        <taxon>Pseudomonadati</taxon>
        <taxon>Candidatus Hydrogenedentota</taxon>
        <taxon>Candidatus Abyssobacteria</taxon>
    </lineage>
</organism>
<dbReference type="EMBL" id="QZKI01000024">
    <property type="protein sequence ID" value="RJP73748.1"/>
    <property type="molecule type" value="Genomic_DNA"/>
</dbReference>
<evidence type="ECO:0000256" key="1">
    <source>
        <dbReference type="ARBA" id="ARBA00001933"/>
    </source>
</evidence>
<comment type="cofactor">
    <cofactor evidence="1 6">
        <name>pyridoxal 5'-phosphate</name>
        <dbReference type="ChEBI" id="CHEBI:597326"/>
    </cofactor>
</comment>